<keyword evidence="2" id="KW-0689">Ribosomal protein</keyword>
<gene>
    <name evidence="2" type="ORF">J2S43_002396</name>
</gene>
<dbReference type="Proteomes" id="UP001240984">
    <property type="component" value="Unassembled WGS sequence"/>
</dbReference>
<dbReference type="Gene3D" id="1.10.287.1490">
    <property type="match status" value="1"/>
</dbReference>
<proteinExistence type="predicted"/>
<sequence>MRIGKQVRANRHRELRTDLTALRTEAATHRTELATLRAESATAQAELATLRAESATAQAELATLRAESATAQAELATLRAESAAVRAELAGLRAESAALRAEVAAVRVAVAAPDSAGPADGRDDLAERYLAWRSGPLVRIGKALARRAGPTASGDQQPVRWRGAAMRALCLALLDPAVDAQDRHRHVGDAVTELLGDTGWRNDADLIRALIDVRDGATPLTAAVRPGDWTWPSPGGPIDHHDVLPGSDGTRVALVVAPALRTVPPLIVAG</sequence>
<evidence type="ECO:0000313" key="2">
    <source>
        <dbReference type="EMBL" id="MDP9793884.1"/>
    </source>
</evidence>
<evidence type="ECO:0000256" key="1">
    <source>
        <dbReference type="SAM" id="Coils"/>
    </source>
</evidence>
<evidence type="ECO:0000313" key="3">
    <source>
        <dbReference type="Proteomes" id="UP001240984"/>
    </source>
</evidence>
<accession>A0ABT9MR24</accession>
<keyword evidence="1" id="KW-0175">Coiled coil</keyword>
<keyword evidence="3" id="KW-1185">Reference proteome</keyword>
<dbReference type="RefSeq" id="WP_306828978.1">
    <property type="nucleotide sequence ID" value="NZ_JAUSRA010000001.1"/>
</dbReference>
<dbReference type="GO" id="GO:0005840">
    <property type="term" value="C:ribosome"/>
    <property type="evidence" value="ECO:0007669"/>
    <property type="project" value="UniProtKB-KW"/>
</dbReference>
<protein>
    <submittedName>
        <fullName evidence="2">Ribosomal protein L29</fullName>
    </submittedName>
</protein>
<comment type="caution">
    <text evidence="2">The sequence shown here is derived from an EMBL/GenBank/DDBJ whole genome shotgun (WGS) entry which is preliminary data.</text>
</comment>
<organism evidence="2 3">
    <name type="scientific">Catenuloplanes nepalensis</name>
    <dbReference type="NCBI Taxonomy" id="587533"/>
    <lineage>
        <taxon>Bacteria</taxon>
        <taxon>Bacillati</taxon>
        <taxon>Actinomycetota</taxon>
        <taxon>Actinomycetes</taxon>
        <taxon>Micromonosporales</taxon>
        <taxon>Micromonosporaceae</taxon>
        <taxon>Catenuloplanes</taxon>
    </lineage>
</organism>
<feature type="coiled-coil region" evidence="1">
    <location>
        <begin position="19"/>
        <end position="102"/>
    </location>
</feature>
<dbReference type="EMBL" id="JAUSRA010000001">
    <property type="protein sequence ID" value="MDP9793884.1"/>
    <property type="molecule type" value="Genomic_DNA"/>
</dbReference>
<name>A0ABT9MR24_9ACTN</name>
<reference evidence="2 3" key="1">
    <citation type="submission" date="2023-07" db="EMBL/GenBank/DDBJ databases">
        <title>Sequencing the genomes of 1000 actinobacteria strains.</title>
        <authorList>
            <person name="Klenk H.-P."/>
        </authorList>
    </citation>
    <scope>NUCLEOTIDE SEQUENCE [LARGE SCALE GENOMIC DNA]</scope>
    <source>
        <strain evidence="2 3">DSM 44710</strain>
    </source>
</reference>
<keyword evidence="2" id="KW-0687">Ribonucleoprotein</keyword>